<gene>
    <name evidence="1" type="ORF">QTO34_012775</name>
</gene>
<organism evidence="1 2">
    <name type="scientific">Cnephaeus nilssonii</name>
    <name type="common">Northern bat</name>
    <name type="synonym">Eptesicus nilssonii</name>
    <dbReference type="NCBI Taxonomy" id="3371016"/>
    <lineage>
        <taxon>Eukaryota</taxon>
        <taxon>Metazoa</taxon>
        <taxon>Chordata</taxon>
        <taxon>Craniata</taxon>
        <taxon>Vertebrata</taxon>
        <taxon>Euteleostomi</taxon>
        <taxon>Mammalia</taxon>
        <taxon>Eutheria</taxon>
        <taxon>Laurasiatheria</taxon>
        <taxon>Chiroptera</taxon>
        <taxon>Yangochiroptera</taxon>
        <taxon>Vespertilionidae</taxon>
        <taxon>Cnephaeus</taxon>
    </lineage>
</organism>
<dbReference type="InterPro" id="IPR008698">
    <property type="entry name" value="NDUB7"/>
</dbReference>
<proteinExistence type="predicted"/>
<evidence type="ECO:0000313" key="1">
    <source>
        <dbReference type="EMBL" id="KAK1327866.1"/>
    </source>
</evidence>
<sequence>MASLGCKERETVATLVIEMSMNDARLLFQPRDYCAHYRIQRLNSRRDRFPNFQACKREQHAGDACEHLD</sequence>
<dbReference type="GO" id="GO:0005739">
    <property type="term" value="C:mitochondrion"/>
    <property type="evidence" value="ECO:0007669"/>
    <property type="project" value="InterPro"/>
</dbReference>
<accession>A0AA40HAV2</accession>
<evidence type="ECO:0000313" key="2">
    <source>
        <dbReference type="Proteomes" id="UP001177744"/>
    </source>
</evidence>
<dbReference type="Pfam" id="PF05676">
    <property type="entry name" value="NDUF_B7"/>
    <property type="match status" value="1"/>
</dbReference>
<comment type="caution">
    <text evidence="1">The sequence shown here is derived from an EMBL/GenBank/DDBJ whole genome shotgun (WGS) entry which is preliminary data.</text>
</comment>
<reference evidence="1" key="1">
    <citation type="submission" date="2023-06" db="EMBL/GenBank/DDBJ databases">
        <title>Reference genome for the Northern bat (Eptesicus nilssonii), a most northern bat species.</title>
        <authorList>
            <person name="Laine V.N."/>
            <person name="Pulliainen A.T."/>
            <person name="Lilley T.M."/>
        </authorList>
    </citation>
    <scope>NUCLEOTIDE SEQUENCE</scope>
    <source>
        <strain evidence="1">BLF_Eptnil</strain>
        <tissue evidence="1">Kidney</tissue>
    </source>
</reference>
<keyword evidence="2" id="KW-1185">Reference proteome</keyword>
<name>A0AA40HAV2_CNENI</name>
<dbReference type="AlphaFoldDB" id="A0AA40HAV2"/>
<dbReference type="EMBL" id="JAULJE010000025">
    <property type="protein sequence ID" value="KAK1327866.1"/>
    <property type="molecule type" value="Genomic_DNA"/>
</dbReference>
<dbReference type="Proteomes" id="UP001177744">
    <property type="component" value="Unassembled WGS sequence"/>
</dbReference>
<protein>
    <submittedName>
        <fullName evidence="1">Uncharacterized protein</fullName>
    </submittedName>
</protein>